<dbReference type="InterPro" id="IPR016181">
    <property type="entry name" value="Acyl_CoA_acyltransferase"/>
</dbReference>
<dbReference type="InterPro" id="IPR000182">
    <property type="entry name" value="GNAT_dom"/>
</dbReference>
<feature type="domain" description="N-acetyltransferase" evidence="1">
    <location>
        <begin position="12"/>
        <end position="176"/>
    </location>
</feature>
<gene>
    <name evidence="2" type="ORF">AWC35_04990</name>
</gene>
<dbReference type="PANTHER" id="PTHR43072:SF8">
    <property type="entry name" value="ACYLTRANSFERASE FABY-RELATED"/>
    <property type="match status" value="1"/>
</dbReference>
<dbReference type="PROSITE" id="PS51186">
    <property type="entry name" value="GNAT"/>
    <property type="match status" value="1"/>
</dbReference>
<dbReference type="GO" id="GO:0016747">
    <property type="term" value="F:acyltransferase activity, transferring groups other than amino-acyl groups"/>
    <property type="evidence" value="ECO:0007669"/>
    <property type="project" value="InterPro"/>
</dbReference>
<evidence type="ECO:0000313" key="2">
    <source>
        <dbReference type="EMBL" id="ATA18750.1"/>
    </source>
</evidence>
<sequence>MSLSATPTPAQLTITDANSEDMAAVQQIYQYHVLYGAASFEETPPSLAEMEARRQKVLADDLFWLVARLNSQVVGYCYAAQYRPRPAYRFTIENSVYIAEGMQGKGIGSSLMAALIARCEQGPWRQMLAIIGNSAENLGSLALHRKHGFTSVGTLNAVGFKLGSWRDTHVMQLPLGESNHTLPV</sequence>
<dbReference type="AlphaFoldDB" id="A0A250AXQ3"/>
<dbReference type="KEGG" id="gqu:AWC35_04990"/>
<evidence type="ECO:0000259" key="1">
    <source>
        <dbReference type="PROSITE" id="PS51186"/>
    </source>
</evidence>
<evidence type="ECO:0000313" key="3">
    <source>
        <dbReference type="Proteomes" id="UP000217182"/>
    </source>
</evidence>
<keyword evidence="2" id="KW-0808">Transferase</keyword>
<dbReference type="CDD" id="cd04301">
    <property type="entry name" value="NAT_SF"/>
    <property type="match status" value="1"/>
</dbReference>
<organism evidence="2 3">
    <name type="scientific">Gibbsiella quercinecans</name>
    <dbReference type="NCBI Taxonomy" id="929813"/>
    <lineage>
        <taxon>Bacteria</taxon>
        <taxon>Pseudomonadati</taxon>
        <taxon>Pseudomonadota</taxon>
        <taxon>Gammaproteobacteria</taxon>
        <taxon>Enterobacterales</taxon>
        <taxon>Yersiniaceae</taxon>
        <taxon>Gibbsiella</taxon>
    </lineage>
</organism>
<proteinExistence type="predicted"/>
<dbReference type="Proteomes" id="UP000217182">
    <property type="component" value="Chromosome"/>
</dbReference>
<dbReference type="RefSeq" id="WP_095845355.1">
    <property type="nucleotide sequence ID" value="NZ_CP014136.1"/>
</dbReference>
<dbReference type="PANTHER" id="PTHR43072">
    <property type="entry name" value="N-ACETYLTRANSFERASE"/>
    <property type="match status" value="1"/>
</dbReference>
<dbReference type="Gene3D" id="3.40.630.30">
    <property type="match status" value="1"/>
</dbReference>
<accession>A0A250AXQ3</accession>
<dbReference type="OrthoDB" id="5459937at2"/>
<reference evidence="2 3" key="1">
    <citation type="submission" date="2016-01" db="EMBL/GenBank/DDBJ databases">
        <authorList>
            <person name="Oliw E.H."/>
        </authorList>
    </citation>
    <scope>NUCLEOTIDE SEQUENCE [LARGE SCALE GENOMIC DNA]</scope>
    <source>
        <strain evidence="2 3">FRB97</strain>
    </source>
</reference>
<dbReference type="Pfam" id="PF00583">
    <property type="entry name" value="Acetyltransf_1"/>
    <property type="match status" value="1"/>
</dbReference>
<protein>
    <submittedName>
        <fullName evidence="2">GCN5 family acetyltransferase</fullName>
    </submittedName>
</protein>
<keyword evidence="3" id="KW-1185">Reference proteome</keyword>
<dbReference type="EMBL" id="CP014136">
    <property type="protein sequence ID" value="ATA18750.1"/>
    <property type="molecule type" value="Genomic_DNA"/>
</dbReference>
<dbReference type="SUPFAM" id="SSF55729">
    <property type="entry name" value="Acyl-CoA N-acyltransferases (Nat)"/>
    <property type="match status" value="1"/>
</dbReference>
<name>A0A250AXQ3_9GAMM</name>